<dbReference type="SMART" id="SM00220">
    <property type="entry name" value="S_TKc"/>
    <property type="match status" value="2"/>
</dbReference>
<evidence type="ECO:0000256" key="6">
    <source>
        <dbReference type="ARBA" id="ARBA00022729"/>
    </source>
</evidence>
<evidence type="ECO:0000256" key="10">
    <source>
        <dbReference type="ARBA" id="ARBA00022840"/>
    </source>
</evidence>
<evidence type="ECO:0000256" key="18">
    <source>
        <dbReference type="SAM" id="MobiDB-lite"/>
    </source>
</evidence>
<evidence type="ECO:0000256" key="8">
    <source>
        <dbReference type="ARBA" id="ARBA00022741"/>
    </source>
</evidence>
<sequence>MYLPSVFCLFFLAAMFAGAASKPLGNYCPNSTIYTPNSTYRSNLNSLLSALASNATRPNGFYNSTFGGGVSAAYGLFMCRGDVSVPDCQACVIDAGEQILKACPVQTDAVIWYSNCMLRYSNASMFGRSDASFGLIIRNSQNDSQPARFMDSVGNTLNAVAVAAAAGDGSGRKFATLEANFSAFEKIYTLGQCTPDLTELDCRSCLSSAIGRLPVCCYSAKGARTIYPSCNFRYEVYPFYNNKRPASTPPPSPSPLRPAPSIPPPPLSTTFERKKKSSSSKVIIAIVLPVVGIILFIALLCCCMRIRNVKKGYTTAAHQTDVSGISSVESYDFNTIQAITNDFAPESKIGEGGYGSVYKAQIPEGLDVAVKRLSRFSGQGALEFKNEVEVVAQLQHRNLVRLLGFCSEGEEKILIYEFVPNKSLDYFLFDPEKRSLLDWPTRYRIIEGIARGLQYLHEDSRLRIIHRDLKAGNVLLDENMNPKIADFGMAKIFGVDQTHGNTNRVVGTYGYMSPEYVMHGQISVKSDVYSFGVLVLEIITGKRRSKFSETSEAQDLLSYVWKYWRDERPMEILDPTLGDSYSRNEVIRCMNIGLMCVQEEVEERPTMASIVLMLNNYSMTRPVPHQPAFFYSSRLETKHGGKLSTSTSVPPLGNYCPNNTIYAPNSTYRSNLNSLLSALASNATRPNGFYNSTAGGGATAAYGLFMCRGDVSAADCRTCVRDAGEQILKACPVQTDAVIWYDNCMLRYSDAASMFGRADTSYTLNLYNTQNDSQPARFMDSVGNALSTMAVAAAAGDGSGRKFATLEANFSAFEKIYTLGQCTPDLSDLDCRSCLTSGIGKLPGCCYSAKGARTIYPSCNVRYEVYPFYNNKRPASTPPPSPSPLRPAPSIPPPPLSTTFERKKKSSSSKVIIAIVTPVVGIILFIALLCCMRIRYVKKGYTTATHQTDVSGISNVESLQYDFNTIQAITNDFAPESKIGEGGYGSVYKAKLPEGLDVAVKRLSRFSGQGAQEFKNEVEVVAQLQHRNLVRLLGFCSEGEEKILIYEFVPNKSLDYFLFDPEKRRLLDWPTRYRIIEGIARGLQYLHEDSRLRIIHRDLKAGNVLLDENMNPKIADFGMAKIFGVDQTQGNTNRVVGTYGYMSPEYAMHGQFSVKSDVYSFGVLVLEIITGKRSSNFSELSEAQDLLSYVWKYWRDERPMEILDPTLGDSYSRNEVIQCMNIGLLCVQEEVEERPTMASIVLMLNSYSTTWPVPRQPAFFYSGRSETKHGWKLSSEQSTSTSVPVSINEVSITELYPR</sequence>
<protein>
    <recommendedName>
        <fullName evidence="25">Cysteine-rich receptor-like protein kinase 10</fullName>
    </recommendedName>
</protein>
<dbReference type="PANTHER" id="PTHR27002">
    <property type="entry name" value="RECEPTOR-LIKE SERINE/THREONINE-PROTEIN KINASE SD1-8"/>
    <property type="match status" value="1"/>
</dbReference>
<dbReference type="PROSITE" id="PS00108">
    <property type="entry name" value="PROTEIN_KINASE_ST"/>
    <property type="match status" value="2"/>
</dbReference>
<dbReference type="GO" id="GO:0006979">
    <property type="term" value="P:response to oxidative stress"/>
    <property type="evidence" value="ECO:0007669"/>
    <property type="project" value="UniProtKB-ARBA"/>
</dbReference>
<feature type="domain" description="Protein kinase" evidence="21">
    <location>
        <begin position="343"/>
        <end position="629"/>
    </location>
</feature>
<evidence type="ECO:0000313" key="23">
    <source>
        <dbReference type="EMBL" id="VFQ96198.1"/>
    </source>
</evidence>
<feature type="chain" id="PRO_5019771897" description="Cysteine-rich receptor-like protein kinase 10" evidence="20">
    <location>
        <begin position="22"/>
        <end position="1298"/>
    </location>
</feature>
<keyword evidence="6 20" id="KW-0732">Signal</keyword>
<keyword evidence="13" id="KW-0675">Receptor</keyword>
<feature type="domain" description="Gnk2-homologous" evidence="22">
    <location>
        <begin position="760"/>
        <end position="868"/>
    </location>
</feature>
<dbReference type="FunFam" id="3.30.200.20:FF:000727">
    <property type="entry name" value="Cysteine-rich RLK (RECEPTOR-like protein kinase) 23"/>
    <property type="match status" value="1"/>
</dbReference>
<dbReference type="FunFam" id="3.30.430.20:FF:000003">
    <property type="entry name" value="Cysteine-rich RLK (RECEPTOR-like protein kinase) 10"/>
    <property type="match status" value="1"/>
</dbReference>
<evidence type="ECO:0000256" key="14">
    <source>
        <dbReference type="ARBA" id="ARBA00023180"/>
    </source>
</evidence>
<dbReference type="PANTHER" id="PTHR27002:SF1050">
    <property type="entry name" value="CYSTEINE-RICH RECEPTOR-LIKE PROTEIN KINASE 5"/>
    <property type="match status" value="1"/>
</dbReference>
<evidence type="ECO:0000256" key="20">
    <source>
        <dbReference type="SAM" id="SignalP"/>
    </source>
</evidence>
<organism evidence="23 24">
    <name type="scientific">Cuscuta campestris</name>
    <dbReference type="NCBI Taxonomy" id="132261"/>
    <lineage>
        <taxon>Eukaryota</taxon>
        <taxon>Viridiplantae</taxon>
        <taxon>Streptophyta</taxon>
        <taxon>Embryophyta</taxon>
        <taxon>Tracheophyta</taxon>
        <taxon>Spermatophyta</taxon>
        <taxon>Magnoliopsida</taxon>
        <taxon>eudicotyledons</taxon>
        <taxon>Gunneridae</taxon>
        <taxon>Pentapetalae</taxon>
        <taxon>asterids</taxon>
        <taxon>lamiids</taxon>
        <taxon>Solanales</taxon>
        <taxon>Convolvulaceae</taxon>
        <taxon>Cuscuteae</taxon>
        <taxon>Cuscuta</taxon>
        <taxon>Cuscuta subgen. Grammica</taxon>
        <taxon>Cuscuta sect. Cleistogrammica</taxon>
    </lineage>
</organism>
<evidence type="ECO:0000256" key="2">
    <source>
        <dbReference type="ARBA" id="ARBA00022527"/>
    </source>
</evidence>
<feature type="region of interest" description="Disordered" evidence="18">
    <location>
        <begin position="874"/>
        <end position="902"/>
    </location>
</feature>
<keyword evidence="4" id="KW-0808">Transferase</keyword>
<keyword evidence="5 19" id="KW-0812">Transmembrane</keyword>
<evidence type="ECO:0000256" key="16">
    <source>
        <dbReference type="ARBA" id="ARBA00047951"/>
    </source>
</evidence>
<dbReference type="InterPro" id="IPR002902">
    <property type="entry name" value="GNK2"/>
</dbReference>
<dbReference type="Proteomes" id="UP000595140">
    <property type="component" value="Unassembled WGS sequence"/>
</dbReference>
<gene>
    <name evidence="23" type="ORF">CCAM_LOCUS37974</name>
</gene>
<dbReference type="InterPro" id="IPR001245">
    <property type="entry name" value="Ser-Thr/Tyr_kinase_cat_dom"/>
</dbReference>
<dbReference type="InterPro" id="IPR011009">
    <property type="entry name" value="Kinase-like_dom_sf"/>
</dbReference>
<keyword evidence="7" id="KW-0677">Repeat</keyword>
<dbReference type="GO" id="GO:0005524">
    <property type="term" value="F:ATP binding"/>
    <property type="evidence" value="ECO:0007669"/>
    <property type="project" value="UniProtKB-UniRule"/>
</dbReference>
<dbReference type="InterPro" id="IPR038408">
    <property type="entry name" value="GNK2_sf"/>
</dbReference>
<evidence type="ECO:0000259" key="21">
    <source>
        <dbReference type="PROSITE" id="PS50011"/>
    </source>
</evidence>
<comment type="subcellular location">
    <subcellularLocation>
        <location evidence="1">Membrane</location>
        <topology evidence="1">Single-pass membrane protein</topology>
    </subcellularLocation>
</comment>
<keyword evidence="8 17" id="KW-0547">Nucleotide-binding</keyword>
<dbReference type="FunFam" id="3.30.200.20:FF:000142">
    <property type="entry name" value="Cysteine-rich receptor-like protein kinase 10"/>
    <property type="match status" value="1"/>
</dbReference>
<dbReference type="GO" id="GO:0004674">
    <property type="term" value="F:protein serine/threonine kinase activity"/>
    <property type="evidence" value="ECO:0007669"/>
    <property type="project" value="UniProtKB-KW"/>
</dbReference>
<dbReference type="Pfam" id="PF07714">
    <property type="entry name" value="PK_Tyr_Ser-Thr"/>
    <property type="match status" value="2"/>
</dbReference>
<evidence type="ECO:0000256" key="11">
    <source>
        <dbReference type="ARBA" id="ARBA00022989"/>
    </source>
</evidence>
<dbReference type="InterPro" id="IPR008271">
    <property type="entry name" value="Ser/Thr_kinase_AS"/>
</dbReference>
<keyword evidence="9" id="KW-0418">Kinase</keyword>
<keyword evidence="3" id="KW-0597">Phosphoprotein</keyword>
<feature type="binding site" evidence="17">
    <location>
        <position position="371"/>
    </location>
    <ligand>
        <name>ATP</name>
        <dbReference type="ChEBI" id="CHEBI:30616"/>
    </ligand>
</feature>
<dbReference type="FunFam" id="3.30.430.20:FF:000002">
    <property type="entry name" value="Cysteine-rich receptor-like protein kinase 10"/>
    <property type="match status" value="2"/>
</dbReference>
<evidence type="ECO:0000313" key="24">
    <source>
        <dbReference type="Proteomes" id="UP000595140"/>
    </source>
</evidence>
<dbReference type="FunFam" id="3.30.430.20:FF:000013">
    <property type="entry name" value="Cysteine-rich RLK (RECEPTOR-like protein kinase) 23"/>
    <property type="match status" value="1"/>
</dbReference>
<evidence type="ECO:0000256" key="4">
    <source>
        <dbReference type="ARBA" id="ARBA00022679"/>
    </source>
</evidence>
<accession>A0A484N7I7</accession>
<dbReference type="CDD" id="cd23509">
    <property type="entry name" value="Gnk2-like"/>
    <property type="match status" value="4"/>
</dbReference>
<feature type="transmembrane region" description="Helical" evidence="19">
    <location>
        <begin position="911"/>
        <end position="929"/>
    </location>
</feature>
<feature type="domain" description="Gnk2-homologous" evidence="22">
    <location>
        <begin position="131"/>
        <end position="239"/>
    </location>
</feature>
<keyword evidence="11 19" id="KW-1133">Transmembrane helix</keyword>
<evidence type="ECO:0000259" key="22">
    <source>
        <dbReference type="PROSITE" id="PS51473"/>
    </source>
</evidence>
<evidence type="ECO:0000256" key="5">
    <source>
        <dbReference type="ARBA" id="ARBA00022692"/>
    </source>
</evidence>
<proteinExistence type="predicted"/>
<dbReference type="PROSITE" id="PS50011">
    <property type="entry name" value="PROTEIN_KINASE_DOM"/>
    <property type="match status" value="2"/>
</dbReference>
<evidence type="ECO:0000256" key="19">
    <source>
        <dbReference type="SAM" id="Phobius"/>
    </source>
</evidence>
<evidence type="ECO:0000256" key="12">
    <source>
        <dbReference type="ARBA" id="ARBA00023136"/>
    </source>
</evidence>
<feature type="domain" description="Protein kinase" evidence="21">
    <location>
        <begin position="973"/>
        <end position="1259"/>
    </location>
</feature>
<evidence type="ECO:0000256" key="15">
    <source>
        <dbReference type="ARBA" id="ARBA00047558"/>
    </source>
</evidence>
<keyword evidence="2" id="KW-0723">Serine/threonine-protein kinase</keyword>
<dbReference type="SUPFAM" id="SSF56112">
    <property type="entry name" value="Protein kinase-like (PK-like)"/>
    <property type="match status" value="2"/>
</dbReference>
<keyword evidence="24" id="KW-1185">Reference proteome</keyword>
<dbReference type="CDD" id="cd14066">
    <property type="entry name" value="STKc_IRAK"/>
    <property type="match status" value="2"/>
</dbReference>
<feature type="binding site" evidence="17">
    <location>
        <position position="1001"/>
    </location>
    <ligand>
        <name>ATP</name>
        <dbReference type="ChEBI" id="CHEBI:30616"/>
    </ligand>
</feature>
<feature type="signal peptide" evidence="20">
    <location>
        <begin position="1"/>
        <end position="21"/>
    </location>
</feature>
<dbReference type="GO" id="GO:0009751">
    <property type="term" value="P:response to salicylic acid"/>
    <property type="evidence" value="ECO:0007669"/>
    <property type="project" value="UniProtKB-ARBA"/>
</dbReference>
<dbReference type="PROSITE" id="PS51473">
    <property type="entry name" value="GNK2"/>
    <property type="match status" value="4"/>
</dbReference>
<dbReference type="InterPro" id="IPR017441">
    <property type="entry name" value="Protein_kinase_ATP_BS"/>
</dbReference>
<evidence type="ECO:0000256" key="9">
    <source>
        <dbReference type="ARBA" id="ARBA00022777"/>
    </source>
</evidence>
<dbReference type="Gene3D" id="1.10.510.10">
    <property type="entry name" value="Transferase(Phosphotransferase) domain 1"/>
    <property type="match status" value="2"/>
</dbReference>
<dbReference type="FunFam" id="1.10.510.10:FF:000129">
    <property type="entry name" value="cysteine-rich receptor-like protein kinase 10"/>
    <property type="match status" value="2"/>
</dbReference>
<evidence type="ECO:0000256" key="7">
    <source>
        <dbReference type="ARBA" id="ARBA00022737"/>
    </source>
</evidence>
<keyword evidence="12 19" id="KW-0472">Membrane</keyword>
<keyword evidence="10 17" id="KW-0067">ATP-binding</keyword>
<dbReference type="Gene3D" id="3.30.200.20">
    <property type="entry name" value="Phosphorylase Kinase, domain 1"/>
    <property type="match status" value="2"/>
</dbReference>
<name>A0A484N7I7_9ASTE</name>
<dbReference type="InterPro" id="IPR000719">
    <property type="entry name" value="Prot_kinase_dom"/>
</dbReference>
<dbReference type="OrthoDB" id="1304974at2759"/>
<evidence type="ECO:0000256" key="13">
    <source>
        <dbReference type="ARBA" id="ARBA00023170"/>
    </source>
</evidence>
<dbReference type="Pfam" id="PF01657">
    <property type="entry name" value="Stress-antifung"/>
    <property type="match status" value="4"/>
</dbReference>
<evidence type="ECO:0000256" key="3">
    <source>
        <dbReference type="ARBA" id="ARBA00022553"/>
    </source>
</evidence>
<feature type="compositionally biased region" description="Pro residues" evidence="18">
    <location>
        <begin position="876"/>
        <end position="896"/>
    </location>
</feature>
<dbReference type="GO" id="GO:0042742">
    <property type="term" value="P:defense response to bacterium"/>
    <property type="evidence" value="ECO:0007669"/>
    <property type="project" value="TreeGrafter"/>
</dbReference>
<dbReference type="PROSITE" id="PS00107">
    <property type="entry name" value="PROTEIN_KINASE_ATP"/>
    <property type="match status" value="2"/>
</dbReference>
<dbReference type="EMBL" id="OOIL02005938">
    <property type="protein sequence ID" value="VFQ96198.1"/>
    <property type="molecule type" value="Genomic_DNA"/>
</dbReference>
<dbReference type="Gene3D" id="3.30.430.20">
    <property type="entry name" value="Gnk2 domain, C-X8-C-X2-C motif"/>
    <property type="match status" value="4"/>
</dbReference>
<evidence type="ECO:0000256" key="17">
    <source>
        <dbReference type="PROSITE-ProRule" id="PRU10141"/>
    </source>
</evidence>
<feature type="compositionally biased region" description="Pro residues" evidence="18">
    <location>
        <begin position="247"/>
        <end position="267"/>
    </location>
</feature>
<feature type="domain" description="Gnk2-homologous" evidence="22">
    <location>
        <begin position="650"/>
        <end position="753"/>
    </location>
</feature>
<comment type="catalytic activity">
    <reaction evidence="16">
        <text>L-threonyl-[protein] + ATP = O-phospho-L-threonyl-[protein] + ADP + H(+)</text>
        <dbReference type="Rhea" id="RHEA:46608"/>
        <dbReference type="Rhea" id="RHEA-COMP:11060"/>
        <dbReference type="Rhea" id="RHEA-COMP:11605"/>
        <dbReference type="ChEBI" id="CHEBI:15378"/>
        <dbReference type="ChEBI" id="CHEBI:30013"/>
        <dbReference type="ChEBI" id="CHEBI:30616"/>
        <dbReference type="ChEBI" id="CHEBI:61977"/>
        <dbReference type="ChEBI" id="CHEBI:456216"/>
    </reaction>
</comment>
<evidence type="ECO:0000256" key="1">
    <source>
        <dbReference type="ARBA" id="ARBA00004167"/>
    </source>
</evidence>
<feature type="domain" description="Gnk2-homologous" evidence="22">
    <location>
        <begin position="22"/>
        <end position="125"/>
    </location>
</feature>
<reference evidence="23 24" key="1">
    <citation type="submission" date="2018-04" db="EMBL/GenBank/DDBJ databases">
        <authorList>
            <person name="Vogel A."/>
        </authorList>
    </citation>
    <scope>NUCLEOTIDE SEQUENCE [LARGE SCALE GENOMIC DNA]</scope>
</reference>
<evidence type="ECO:0008006" key="25">
    <source>
        <dbReference type="Google" id="ProtNLM"/>
    </source>
</evidence>
<comment type="catalytic activity">
    <reaction evidence="15">
        <text>L-seryl-[protein] + ATP = O-phospho-L-seryl-[protein] + ADP + H(+)</text>
        <dbReference type="Rhea" id="RHEA:17989"/>
        <dbReference type="Rhea" id="RHEA-COMP:9863"/>
        <dbReference type="Rhea" id="RHEA-COMP:11604"/>
        <dbReference type="ChEBI" id="CHEBI:15378"/>
        <dbReference type="ChEBI" id="CHEBI:29999"/>
        <dbReference type="ChEBI" id="CHEBI:30616"/>
        <dbReference type="ChEBI" id="CHEBI:83421"/>
        <dbReference type="ChEBI" id="CHEBI:456216"/>
    </reaction>
</comment>
<feature type="region of interest" description="Disordered" evidence="18">
    <location>
        <begin position="246"/>
        <end position="273"/>
    </location>
</feature>
<dbReference type="GO" id="GO:0005886">
    <property type="term" value="C:plasma membrane"/>
    <property type="evidence" value="ECO:0007669"/>
    <property type="project" value="TreeGrafter"/>
</dbReference>
<feature type="transmembrane region" description="Helical" evidence="19">
    <location>
        <begin position="282"/>
        <end position="303"/>
    </location>
</feature>
<keyword evidence="14" id="KW-0325">Glycoprotein</keyword>